<protein>
    <recommendedName>
        <fullName evidence="8">ZNF380 coiled-coil domain-containing protein</fullName>
    </recommendedName>
</protein>
<feature type="region of interest" description="Disordered" evidence="7">
    <location>
        <begin position="169"/>
        <end position="188"/>
    </location>
</feature>
<feature type="compositionally biased region" description="Low complexity" evidence="7">
    <location>
        <begin position="227"/>
        <end position="240"/>
    </location>
</feature>
<keyword evidence="6" id="KW-0539">Nucleus</keyword>
<reference evidence="9" key="1">
    <citation type="submission" date="2021-01" db="EMBL/GenBank/DDBJ databases">
        <authorList>
            <person name="Corre E."/>
            <person name="Pelletier E."/>
            <person name="Niang G."/>
            <person name="Scheremetjew M."/>
            <person name="Finn R."/>
            <person name="Kale V."/>
            <person name="Holt S."/>
            <person name="Cochrane G."/>
            <person name="Meng A."/>
            <person name="Brown T."/>
            <person name="Cohen L."/>
        </authorList>
    </citation>
    <scope>NUCLEOTIDE SEQUENCE</scope>
    <source>
        <strain evidence="9">SAG 11-49</strain>
    </source>
</reference>
<evidence type="ECO:0000259" key="8">
    <source>
        <dbReference type="Pfam" id="PF23406"/>
    </source>
</evidence>
<evidence type="ECO:0000256" key="6">
    <source>
        <dbReference type="ARBA" id="ARBA00023242"/>
    </source>
</evidence>
<keyword evidence="2" id="KW-0217">Developmental protein</keyword>
<dbReference type="AlphaFoldDB" id="A0A7S0WYL4"/>
<sequence length="316" mass="32419">MSELRDKFKALKEQRGSSAPTPAQLRMLKQQKQLQKAGGGPSQPAPAKPPSAPVSQPAAPSGSKAPSNLPDDFFQAPAPKKQAVAAPGSSVPQPRPVTTSAPSAGACLGSVLGGSAGTGAPTNTSLPEGFFTNKEADAKARGVKLPDAKDKEAEFQEFQRMLEEQVKAAEVAEAQEAETEAADKEQREDFIQWVRMQRLEEIKRRKAGAKSASEDPDTDAGAGAGPGAAPAAAAAAAPAADGDDGSAGAGPGSIAELTAELLGMPSAPDGLGPLQVQSRKKRVIDTLNELLPGSDDSEGSEEEGDGPLLDWRSKGV</sequence>
<feature type="region of interest" description="Disordered" evidence="7">
    <location>
        <begin position="1"/>
        <end position="104"/>
    </location>
</feature>
<organism evidence="9">
    <name type="scientific">Chlamydomonas leiostraca</name>
    <dbReference type="NCBI Taxonomy" id="1034604"/>
    <lineage>
        <taxon>Eukaryota</taxon>
        <taxon>Viridiplantae</taxon>
        <taxon>Chlorophyta</taxon>
        <taxon>core chlorophytes</taxon>
        <taxon>Chlorophyceae</taxon>
        <taxon>CS clade</taxon>
        <taxon>Chlamydomonadales</taxon>
        <taxon>Chlamydomonadaceae</taxon>
        <taxon>Chlamydomonas</taxon>
    </lineage>
</organism>
<feature type="compositionally biased region" description="Low complexity" evidence="7">
    <location>
        <begin position="53"/>
        <end position="63"/>
    </location>
</feature>
<evidence type="ECO:0000256" key="2">
    <source>
        <dbReference type="ARBA" id="ARBA00022473"/>
    </source>
</evidence>
<keyword evidence="3" id="KW-0479">Metal-binding</keyword>
<dbReference type="InterPro" id="IPR059039">
    <property type="entry name" value="ZNF380_CC"/>
</dbReference>
<dbReference type="GO" id="GO:0008270">
    <property type="term" value="F:zinc ion binding"/>
    <property type="evidence" value="ECO:0007669"/>
    <property type="project" value="UniProtKB-KW"/>
</dbReference>
<keyword evidence="4" id="KW-0863">Zinc-finger</keyword>
<feature type="compositionally biased region" description="Low complexity" evidence="7">
    <location>
        <begin position="75"/>
        <end position="87"/>
    </location>
</feature>
<feature type="compositionally biased region" description="Polar residues" evidence="7">
    <location>
        <begin position="90"/>
        <end position="102"/>
    </location>
</feature>
<feature type="region of interest" description="Disordered" evidence="7">
    <location>
        <begin position="285"/>
        <end position="316"/>
    </location>
</feature>
<evidence type="ECO:0000256" key="4">
    <source>
        <dbReference type="ARBA" id="ARBA00022771"/>
    </source>
</evidence>
<feature type="compositionally biased region" description="Basic and acidic residues" evidence="7">
    <location>
        <begin position="1"/>
        <end position="15"/>
    </location>
</feature>
<keyword evidence="5" id="KW-0862">Zinc</keyword>
<evidence type="ECO:0000256" key="7">
    <source>
        <dbReference type="SAM" id="MobiDB-lite"/>
    </source>
</evidence>
<dbReference type="GO" id="GO:0044773">
    <property type="term" value="P:mitotic DNA damage checkpoint signaling"/>
    <property type="evidence" value="ECO:0007669"/>
    <property type="project" value="TreeGrafter"/>
</dbReference>
<dbReference type="GO" id="GO:0033260">
    <property type="term" value="P:nuclear DNA replication"/>
    <property type="evidence" value="ECO:0007669"/>
    <property type="project" value="TreeGrafter"/>
</dbReference>
<comment type="subcellular location">
    <subcellularLocation>
        <location evidence="1">Nucleus speckle</location>
    </subcellularLocation>
</comment>
<dbReference type="EMBL" id="HBFB01028231">
    <property type="protein sequence ID" value="CAD8691620.1"/>
    <property type="molecule type" value="Transcribed_RNA"/>
</dbReference>
<feature type="compositionally biased region" description="Acidic residues" evidence="7">
    <location>
        <begin position="295"/>
        <end position="305"/>
    </location>
</feature>
<evidence type="ECO:0000256" key="3">
    <source>
        <dbReference type="ARBA" id="ARBA00022723"/>
    </source>
</evidence>
<evidence type="ECO:0000313" key="9">
    <source>
        <dbReference type="EMBL" id="CAD8691620.1"/>
    </source>
</evidence>
<feature type="domain" description="ZNF380 coiled-coil" evidence="8">
    <location>
        <begin position="126"/>
        <end position="205"/>
    </location>
</feature>
<accession>A0A7S0WYL4</accession>
<name>A0A7S0WYL4_9CHLO</name>
<dbReference type="Pfam" id="PF23406">
    <property type="entry name" value="ZNF380_CC"/>
    <property type="match status" value="1"/>
</dbReference>
<feature type="region of interest" description="Disordered" evidence="7">
    <location>
        <begin position="203"/>
        <end position="252"/>
    </location>
</feature>
<dbReference type="GO" id="GO:0003676">
    <property type="term" value="F:nucleic acid binding"/>
    <property type="evidence" value="ECO:0007669"/>
    <property type="project" value="InterPro"/>
</dbReference>
<proteinExistence type="predicted"/>
<evidence type="ECO:0000256" key="1">
    <source>
        <dbReference type="ARBA" id="ARBA00004324"/>
    </source>
</evidence>
<dbReference type="GO" id="GO:0005681">
    <property type="term" value="C:spliceosomal complex"/>
    <property type="evidence" value="ECO:0007669"/>
    <property type="project" value="InterPro"/>
</dbReference>
<feature type="compositionally biased region" description="Pro residues" evidence="7">
    <location>
        <begin position="43"/>
        <end position="52"/>
    </location>
</feature>
<feature type="compositionally biased region" description="Low complexity" evidence="7">
    <location>
        <begin position="24"/>
        <end position="36"/>
    </location>
</feature>
<dbReference type="PANTHER" id="PTHR13278:SF0">
    <property type="entry name" value="ZINC FINGER PROTEIN 830"/>
    <property type="match status" value="1"/>
</dbReference>
<dbReference type="PANTHER" id="PTHR13278">
    <property type="entry name" value="ZINC FINGER PROTEIN 830"/>
    <property type="match status" value="1"/>
</dbReference>
<evidence type="ECO:0000256" key="5">
    <source>
        <dbReference type="ARBA" id="ARBA00022833"/>
    </source>
</evidence>
<gene>
    <name evidence="9" type="ORF">CLEI1391_LOCUS15803</name>
</gene>
<dbReference type="GO" id="GO:0033314">
    <property type="term" value="P:mitotic DNA replication checkpoint signaling"/>
    <property type="evidence" value="ECO:0007669"/>
    <property type="project" value="TreeGrafter"/>
</dbReference>
<dbReference type="InterPro" id="IPR040050">
    <property type="entry name" value="ZNF830-like"/>
</dbReference>